<dbReference type="Proteomes" id="UP000184533">
    <property type="component" value="Unassembled WGS sequence"/>
</dbReference>
<reference evidence="2 3" key="1">
    <citation type="submission" date="2016-11" db="EMBL/GenBank/DDBJ databases">
        <authorList>
            <person name="Jaros S."/>
            <person name="Januszkiewicz K."/>
            <person name="Wedrychowicz H."/>
        </authorList>
    </citation>
    <scope>NUCLEOTIDE SEQUENCE [LARGE SCALE GENOMIC DNA]</scope>
    <source>
        <strain evidence="2 3">DSM 17137</strain>
    </source>
</reference>
<evidence type="ECO:0000313" key="2">
    <source>
        <dbReference type="EMBL" id="SHF92371.1"/>
    </source>
</evidence>
<sequence length="251" mass="26858">PHPDQPFEHSSHGLPRSNRSTGAICPSGPLGSPSRGRERTANSSSIRRPAPPPCEGGVTKPGPQRRHPGENRDPVSFATSPNWAPAFAGVTPCVRRHRVGLPQNRPLSLRPLPLEGRARVGVLRLSRGESVRGVPPQTPTSPTKLIPLLPHLPHTHPHSRTSTARSRRTVGAGNAGGVGVVLSRWATPSVSAEKPPPLVRSHKKYRRDGEALASFHCGLPARGKSLAIPAASGPKCPACRNRVWRHLRTSS</sequence>
<accession>A0A1M5FMH3</accession>
<proteinExistence type="predicted"/>
<name>A0A1M5FMH3_9HYPH</name>
<feature type="region of interest" description="Disordered" evidence="1">
    <location>
        <begin position="1"/>
        <end position="83"/>
    </location>
</feature>
<feature type="non-terminal residue" evidence="2">
    <location>
        <position position="1"/>
    </location>
</feature>
<organism evidence="2 3">
    <name type="scientific">Devosia limi DSM 17137</name>
    <dbReference type="NCBI Taxonomy" id="1121477"/>
    <lineage>
        <taxon>Bacteria</taxon>
        <taxon>Pseudomonadati</taxon>
        <taxon>Pseudomonadota</taxon>
        <taxon>Alphaproteobacteria</taxon>
        <taxon>Hyphomicrobiales</taxon>
        <taxon>Devosiaceae</taxon>
        <taxon>Devosia</taxon>
    </lineage>
</organism>
<feature type="compositionally biased region" description="Basic and acidic residues" evidence="1">
    <location>
        <begin position="1"/>
        <end position="11"/>
    </location>
</feature>
<gene>
    <name evidence="2" type="ORF">SAMN02745223_03911</name>
</gene>
<dbReference type="EMBL" id="FQVC01000017">
    <property type="protein sequence ID" value="SHF92371.1"/>
    <property type="molecule type" value="Genomic_DNA"/>
</dbReference>
<dbReference type="AlphaFoldDB" id="A0A1M5FMH3"/>
<evidence type="ECO:0000313" key="3">
    <source>
        <dbReference type="Proteomes" id="UP000184533"/>
    </source>
</evidence>
<evidence type="ECO:0000256" key="1">
    <source>
        <dbReference type="SAM" id="MobiDB-lite"/>
    </source>
</evidence>
<protein>
    <submittedName>
        <fullName evidence="2">Uncharacterized protein</fullName>
    </submittedName>
</protein>